<dbReference type="OrthoDB" id="6097628at2"/>
<evidence type="ECO:0000256" key="1">
    <source>
        <dbReference type="SAM" id="SignalP"/>
    </source>
</evidence>
<dbReference type="EMBL" id="VFRR01000006">
    <property type="protein sequence ID" value="TPE54359.1"/>
    <property type="molecule type" value="Genomic_DNA"/>
</dbReference>
<dbReference type="Proteomes" id="UP000315901">
    <property type="component" value="Unassembled WGS sequence"/>
</dbReference>
<feature type="signal peptide" evidence="1">
    <location>
        <begin position="1"/>
        <end position="27"/>
    </location>
</feature>
<comment type="caution">
    <text evidence="2">The sequence shown here is derived from an EMBL/GenBank/DDBJ whole genome shotgun (WGS) entry which is preliminary data.</text>
</comment>
<feature type="chain" id="PRO_5021335688" description="LPP20 lipoprotein" evidence="1">
    <location>
        <begin position="28"/>
        <end position="328"/>
    </location>
</feature>
<dbReference type="AlphaFoldDB" id="A0A501X1K7"/>
<evidence type="ECO:0000313" key="2">
    <source>
        <dbReference type="EMBL" id="TPE54359.1"/>
    </source>
</evidence>
<dbReference type="Gene3D" id="3.10.28.20">
    <property type="entry name" value="Acetamidase/Formamidase-like domains"/>
    <property type="match status" value="1"/>
</dbReference>
<evidence type="ECO:0000313" key="3">
    <source>
        <dbReference type="Proteomes" id="UP000315901"/>
    </source>
</evidence>
<accession>A0A501X1K7</accession>
<protein>
    <recommendedName>
        <fullName evidence="4">LPP20 lipoprotein</fullName>
    </recommendedName>
</protein>
<dbReference type="PROSITE" id="PS51257">
    <property type="entry name" value="PROKAR_LIPOPROTEIN"/>
    <property type="match status" value="1"/>
</dbReference>
<sequence length="328" mass="36997">MIIRQRKALPWLLSGLIGMGLAGCANAPQTKTAPQWLTQPPQNSQFVYGVGSAPVSENFPRAYQVAESNGNGQIAQQLQAEVVQSTETQTRHSMTSEGQNFERVNQLFTQVKTQPLAVTYIRNQERYQDERYVYALQALDRYAAMADLEQQVQSLDQRLFASAATLPNQEQIHESHWRTYFGWIALFAERQDLVEKYQLYAQAPFQSPSDDRIQNQQVLLAKAVAQLSFATEDTALAAALTQMGLQVSLGNQAFFQIRSRQEPTQKQQDKRFYQFLDGEISVMARTGQQGHMTIAARGIGSQQQQAQIKAQQNWGEKGATEIFAWLTQ</sequence>
<proteinExistence type="predicted"/>
<dbReference type="RefSeq" id="WP_140587630.1">
    <property type="nucleotide sequence ID" value="NZ_VFRR01000006.1"/>
</dbReference>
<keyword evidence="1" id="KW-0732">Signal</keyword>
<keyword evidence="3" id="KW-1185">Reference proteome</keyword>
<evidence type="ECO:0008006" key="4">
    <source>
        <dbReference type="Google" id="ProtNLM"/>
    </source>
</evidence>
<organism evidence="2 3">
    <name type="scientific">Maribrevibacterium harenarium</name>
    <dbReference type="NCBI Taxonomy" id="2589817"/>
    <lineage>
        <taxon>Bacteria</taxon>
        <taxon>Pseudomonadati</taxon>
        <taxon>Pseudomonadota</taxon>
        <taxon>Gammaproteobacteria</taxon>
        <taxon>Oceanospirillales</taxon>
        <taxon>Oceanospirillaceae</taxon>
        <taxon>Maribrevibacterium</taxon>
    </lineage>
</organism>
<gene>
    <name evidence="2" type="ORF">FJM67_05290</name>
</gene>
<name>A0A501X1K7_9GAMM</name>
<reference evidence="2 3" key="1">
    <citation type="submission" date="2019-06" db="EMBL/GenBank/DDBJ databases">
        <title>A novel bacterium of genus Marinomonas, isolated from coastal sand.</title>
        <authorList>
            <person name="Huang H."/>
            <person name="Mo K."/>
            <person name="Hu Y."/>
        </authorList>
    </citation>
    <scope>NUCLEOTIDE SEQUENCE [LARGE SCALE GENOMIC DNA]</scope>
    <source>
        <strain evidence="2 3">HB171799</strain>
    </source>
</reference>